<dbReference type="Gene3D" id="3.10.20.310">
    <property type="entry name" value="membrane protein fhac"/>
    <property type="match status" value="3"/>
</dbReference>
<keyword evidence="7" id="KW-0472">Membrane</keyword>
<sequence length="550" mass="61034">MDIRIKGDYPGLLDNARAFVGEVEGRSLSSLRRYGDTVEEDIRQAVRALGYYDPAISRRIKEGDPPVLIMEVTPGEPVRVASRQVTITGPAGDDPEFNTTLPEQPAVGAVLNHGQYESLRQTISSRASRLGYFDGSFEQRRLAVNPETREADILLRFASGERYRLGDVTFNEDQVFDQSFLDRFVQFEPGTPYHADKVAKLSSDLSNSGYFSQALVTAPPGEASDKEIPVSARVSEREPRSLGVGVGFSTDVGPRFRGTWEEHWINPQGHRRGADTELSVPRQNLTGWYEIPLDPPMTDSMRFGAGYQRQDIEDVQSDRLTFGSQWRHLMDNDWSRVVSLRWERERYDIGDSESGSSRLLLPGISFSRLESDSPIDPSRGYRLQMDVTGGSREIFSTVDVLQVTSKARGLITLADNHRFLARVEAGAVGTNDFSGVPPSLRFFTGGDQSVRGYGYETLSPEDDAGDGVGGRYKLVGSAEYQYEFVENWRVAGFMDQGNAIDHLNDPLATGVGVGIRWISPVGPLRLDVAKGLDEEFGGGWRLHFSMGPEL</sequence>
<keyword evidence="15" id="KW-1185">Reference proteome</keyword>
<feature type="domain" description="TamA POTRA" evidence="13">
    <location>
        <begin position="2"/>
        <end position="74"/>
    </location>
</feature>
<evidence type="ECO:0000313" key="15">
    <source>
        <dbReference type="Proteomes" id="UP000601597"/>
    </source>
</evidence>
<dbReference type="Pfam" id="PF07244">
    <property type="entry name" value="POTRA"/>
    <property type="match status" value="1"/>
</dbReference>
<comment type="similarity">
    <text evidence="2">Belongs to the TamA family.</text>
</comment>
<keyword evidence="5" id="KW-0812">Transmembrane</keyword>
<proteinExistence type="inferred from homology"/>
<dbReference type="PANTHER" id="PTHR12815">
    <property type="entry name" value="SORTING AND ASSEMBLY MACHINERY SAMM50 PROTEIN FAMILY MEMBER"/>
    <property type="match status" value="1"/>
</dbReference>
<dbReference type="Proteomes" id="UP000601597">
    <property type="component" value="Unassembled WGS sequence"/>
</dbReference>
<keyword evidence="4" id="KW-1134">Transmembrane beta strand</keyword>
<dbReference type="InterPro" id="IPR039910">
    <property type="entry name" value="D15-like"/>
</dbReference>
<evidence type="ECO:0000256" key="6">
    <source>
        <dbReference type="ARBA" id="ARBA00022729"/>
    </source>
</evidence>
<evidence type="ECO:0000259" key="13">
    <source>
        <dbReference type="Pfam" id="PF17243"/>
    </source>
</evidence>
<organism evidence="14 15">
    <name type="scientific">Marinobacter zhanjiangensis</name>
    <dbReference type="NCBI Taxonomy" id="578215"/>
    <lineage>
        <taxon>Bacteria</taxon>
        <taxon>Pseudomonadati</taxon>
        <taxon>Pseudomonadota</taxon>
        <taxon>Gammaproteobacteria</taxon>
        <taxon>Pseudomonadales</taxon>
        <taxon>Marinobacteraceae</taxon>
        <taxon>Marinobacter</taxon>
    </lineage>
</organism>
<reference evidence="15" key="1">
    <citation type="journal article" date="2019" name="Int. J. Syst. Evol. Microbiol.">
        <title>The Global Catalogue of Microorganisms (GCM) 10K type strain sequencing project: providing services to taxonomists for standard genome sequencing and annotation.</title>
        <authorList>
            <consortium name="The Broad Institute Genomics Platform"/>
            <consortium name="The Broad Institute Genome Sequencing Center for Infectious Disease"/>
            <person name="Wu L."/>
            <person name="Ma J."/>
        </authorList>
    </citation>
    <scope>NUCLEOTIDE SEQUENCE [LARGE SCALE GENOMIC DNA]</scope>
    <source>
        <strain evidence="15">KCTC 22280</strain>
    </source>
</reference>
<evidence type="ECO:0000256" key="3">
    <source>
        <dbReference type="ARBA" id="ARBA00015419"/>
    </source>
</evidence>
<evidence type="ECO:0000256" key="7">
    <source>
        <dbReference type="ARBA" id="ARBA00023136"/>
    </source>
</evidence>
<dbReference type="InterPro" id="IPR035243">
    <property type="entry name" value="TamA_POTRA_Dom_1"/>
</dbReference>
<comment type="caution">
    <text evidence="14">The sequence shown here is derived from an EMBL/GenBank/DDBJ whole genome shotgun (WGS) entry which is preliminary data.</text>
</comment>
<evidence type="ECO:0000259" key="12">
    <source>
        <dbReference type="Pfam" id="PF07244"/>
    </source>
</evidence>
<name>A0ABQ3ARJ8_9GAMM</name>
<evidence type="ECO:0000259" key="11">
    <source>
        <dbReference type="Pfam" id="PF01103"/>
    </source>
</evidence>
<dbReference type="InterPro" id="IPR010827">
    <property type="entry name" value="BamA/TamA_POTRA"/>
</dbReference>
<evidence type="ECO:0000256" key="8">
    <source>
        <dbReference type="ARBA" id="ARBA00023237"/>
    </source>
</evidence>
<evidence type="ECO:0000256" key="10">
    <source>
        <dbReference type="ARBA" id="ARBA00093548"/>
    </source>
</evidence>
<comment type="subunit">
    <text evidence="10">Interacts with TamB to form the translocation and assembly module (TAM).</text>
</comment>
<evidence type="ECO:0000256" key="4">
    <source>
        <dbReference type="ARBA" id="ARBA00022452"/>
    </source>
</evidence>
<keyword evidence="6" id="KW-0732">Signal</keyword>
<evidence type="ECO:0000313" key="14">
    <source>
        <dbReference type="EMBL" id="GGY63472.1"/>
    </source>
</evidence>
<dbReference type="Pfam" id="PF17243">
    <property type="entry name" value="POTRA_TamA_1"/>
    <property type="match status" value="1"/>
</dbReference>
<comment type="subcellular location">
    <subcellularLocation>
        <location evidence="1">Cell outer membrane</location>
    </subcellularLocation>
</comment>
<dbReference type="Gene3D" id="2.40.160.50">
    <property type="entry name" value="membrane protein fhac: a member of the omp85/tpsb transporter family"/>
    <property type="match status" value="1"/>
</dbReference>
<dbReference type="PANTHER" id="PTHR12815:SF47">
    <property type="entry name" value="TRANSLOCATION AND ASSEMBLY MODULE SUBUNIT TAMA"/>
    <property type="match status" value="1"/>
</dbReference>
<dbReference type="InterPro" id="IPR000184">
    <property type="entry name" value="Bac_surfAg_D15"/>
</dbReference>
<feature type="domain" description="Bacterial surface antigen (D15)" evidence="11">
    <location>
        <begin position="269"/>
        <end position="547"/>
    </location>
</feature>
<protein>
    <recommendedName>
        <fullName evidence="3">Translocation and assembly module subunit TamA</fullName>
    </recommendedName>
    <alternativeName>
        <fullName evidence="9">Autotransporter assembly factor TamA</fullName>
    </alternativeName>
</protein>
<feature type="domain" description="POTRA" evidence="12">
    <location>
        <begin position="163"/>
        <end position="237"/>
    </location>
</feature>
<dbReference type="Pfam" id="PF01103">
    <property type="entry name" value="Omp85"/>
    <property type="match status" value="1"/>
</dbReference>
<keyword evidence="8" id="KW-0998">Cell outer membrane</keyword>
<gene>
    <name evidence="14" type="ORF">GCM10007071_07580</name>
</gene>
<evidence type="ECO:0000256" key="5">
    <source>
        <dbReference type="ARBA" id="ARBA00022692"/>
    </source>
</evidence>
<evidence type="ECO:0000256" key="9">
    <source>
        <dbReference type="ARBA" id="ARBA00033063"/>
    </source>
</evidence>
<evidence type="ECO:0000256" key="1">
    <source>
        <dbReference type="ARBA" id="ARBA00004442"/>
    </source>
</evidence>
<evidence type="ECO:0000256" key="2">
    <source>
        <dbReference type="ARBA" id="ARBA00010248"/>
    </source>
</evidence>
<accession>A0ABQ3ARJ8</accession>
<dbReference type="EMBL" id="BMXV01000002">
    <property type="protein sequence ID" value="GGY63472.1"/>
    <property type="molecule type" value="Genomic_DNA"/>
</dbReference>